<feature type="non-terminal residue" evidence="1">
    <location>
        <position position="1"/>
    </location>
</feature>
<proteinExistence type="predicted"/>
<dbReference type="PANTHER" id="PTHR34287">
    <property type="entry name" value="OS06G0551500 PROTEIN-RELATED"/>
    <property type="match status" value="1"/>
</dbReference>
<dbReference type="Proteomes" id="UP001627284">
    <property type="component" value="Unassembled WGS sequence"/>
</dbReference>
<gene>
    <name evidence="1" type="ORF">AABB24_024206</name>
</gene>
<name>A0ABD2SMX0_9SOLN</name>
<dbReference type="EMBL" id="JBJKTR010000014">
    <property type="protein sequence ID" value="KAL3345152.1"/>
    <property type="molecule type" value="Genomic_DNA"/>
</dbReference>
<protein>
    <submittedName>
        <fullName evidence="1">Uncharacterized protein</fullName>
    </submittedName>
</protein>
<keyword evidence="2" id="KW-1185">Reference proteome</keyword>
<dbReference type="AlphaFoldDB" id="A0ABD2SMX0"/>
<reference evidence="1 2" key="1">
    <citation type="submission" date="2024-05" db="EMBL/GenBank/DDBJ databases">
        <title>De novo assembly of an allotetraploid wild potato.</title>
        <authorList>
            <person name="Hosaka A.J."/>
        </authorList>
    </citation>
    <scope>NUCLEOTIDE SEQUENCE [LARGE SCALE GENOMIC DNA]</scope>
    <source>
        <tissue evidence="1">Young leaves</tissue>
    </source>
</reference>
<evidence type="ECO:0000313" key="1">
    <source>
        <dbReference type="EMBL" id="KAL3345152.1"/>
    </source>
</evidence>
<evidence type="ECO:0000313" key="2">
    <source>
        <dbReference type="Proteomes" id="UP001627284"/>
    </source>
</evidence>
<sequence length="122" mass="14199">FFFSIKKINMPTISEISSWSSPSSWQYEDECIMSSPLKIQLVSKSVSERLLSKFSDLTEFDFDYSKSGLWSPPIERSHVFSGSPTGEILSHRQMADKLNKVLKRHQRRRRCFNACLCSPKRF</sequence>
<comment type="caution">
    <text evidence="1">The sequence shown here is derived from an EMBL/GenBank/DDBJ whole genome shotgun (WGS) entry which is preliminary data.</text>
</comment>
<organism evidence="1 2">
    <name type="scientific">Solanum stoloniferum</name>
    <dbReference type="NCBI Taxonomy" id="62892"/>
    <lineage>
        <taxon>Eukaryota</taxon>
        <taxon>Viridiplantae</taxon>
        <taxon>Streptophyta</taxon>
        <taxon>Embryophyta</taxon>
        <taxon>Tracheophyta</taxon>
        <taxon>Spermatophyta</taxon>
        <taxon>Magnoliopsida</taxon>
        <taxon>eudicotyledons</taxon>
        <taxon>Gunneridae</taxon>
        <taxon>Pentapetalae</taxon>
        <taxon>asterids</taxon>
        <taxon>lamiids</taxon>
        <taxon>Solanales</taxon>
        <taxon>Solanaceae</taxon>
        <taxon>Solanoideae</taxon>
        <taxon>Solaneae</taxon>
        <taxon>Solanum</taxon>
    </lineage>
</organism>
<accession>A0ABD2SMX0</accession>
<dbReference type="PANTHER" id="PTHR34287:SF2">
    <property type="match status" value="1"/>
</dbReference>